<proteinExistence type="inferred from homology"/>
<sequence length="384" mass="42034">MDVLLSEDEAFLQNSAREFFEQECKPGLVREMEADDLGYATDLWRKVADLGWLSYALPEAYGGDGAPLMHVGLLLEEAGRAAAPLPFFSTIVPALTLAASGSETQCQEILPRVGRGDLILTWALLERDPRGSAESIYTEAAREGDHYVINGRKLFVDNFNVADKCLLVVRTSPATSNGAGLSMLIVDTRTEGVSHTRLPTMAGDQQSEVIFDQVRVPVANVVGEVDQGWPIAQRMIELATALTCAQIVGASRKAVDMAVDYAKERVAFGRPIGAFQAIQHMCADIVTWVDGAQLLTYEALWKLSHGEPASLEISTAKAFCNERCQAALRHANQIHAGVAQIQEFDLNLWFRRVASWSMKLGTTFDHRAKIAQALELTSSESTLH</sequence>
<comment type="similarity">
    <text evidence="2 6">Belongs to the acyl-CoA dehydrogenase family.</text>
</comment>
<comment type="cofactor">
    <cofactor evidence="1 6">
        <name>FAD</name>
        <dbReference type="ChEBI" id="CHEBI:57692"/>
    </cofactor>
</comment>
<dbReference type="EMBL" id="AZHW01000723">
    <property type="protein sequence ID" value="ETW96961.1"/>
    <property type="molecule type" value="Genomic_DNA"/>
</dbReference>
<feature type="domain" description="Acyl-CoA oxidase/dehydrogenase middle" evidence="8">
    <location>
        <begin position="132"/>
        <end position="214"/>
    </location>
</feature>
<dbReference type="InterPro" id="IPR009100">
    <property type="entry name" value="AcylCoA_DH/oxidase_NM_dom_sf"/>
</dbReference>
<keyword evidence="11" id="KW-1185">Reference proteome</keyword>
<dbReference type="Pfam" id="PF02770">
    <property type="entry name" value="Acyl-CoA_dh_M"/>
    <property type="match status" value="1"/>
</dbReference>
<evidence type="ECO:0000256" key="6">
    <source>
        <dbReference type="RuleBase" id="RU362125"/>
    </source>
</evidence>
<organism evidence="10 11">
    <name type="scientific">Entotheonella factor</name>
    <dbReference type="NCBI Taxonomy" id="1429438"/>
    <lineage>
        <taxon>Bacteria</taxon>
        <taxon>Pseudomonadati</taxon>
        <taxon>Nitrospinota/Tectimicrobiota group</taxon>
        <taxon>Candidatus Tectimicrobiota</taxon>
        <taxon>Candidatus Entotheonellia</taxon>
        <taxon>Candidatus Entotheonellales</taxon>
        <taxon>Candidatus Entotheonellaceae</taxon>
        <taxon>Candidatus Entotheonella</taxon>
    </lineage>
</organism>
<keyword evidence="3 6" id="KW-0285">Flavoprotein</keyword>
<evidence type="ECO:0000313" key="10">
    <source>
        <dbReference type="EMBL" id="ETW96961.1"/>
    </source>
</evidence>
<dbReference type="HOGENOM" id="CLU_018204_5_2_7"/>
<dbReference type="InterPro" id="IPR006091">
    <property type="entry name" value="Acyl-CoA_Oxase/DH_mid-dom"/>
</dbReference>
<dbReference type="Pfam" id="PF00441">
    <property type="entry name" value="Acyl-CoA_dh_1"/>
    <property type="match status" value="1"/>
</dbReference>
<evidence type="ECO:0000256" key="5">
    <source>
        <dbReference type="ARBA" id="ARBA00023002"/>
    </source>
</evidence>
<evidence type="ECO:0000256" key="1">
    <source>
        <dbReference type="ARBA" id="ARBA00001974"/>
    </source>
</evidence>
<dbReference type="PANTHER" id="PTHR48083:SF2">
    <property type="entry name" value="MEDIUM-CHAIN SPECIFIC ACYL-COA DEHYDROGENASE, MITOCHONDRIAL"/>
    <property type="match status" value="1"/>
</dbReference>
<dbReference type="InterPro" id="IPR009075">
    <property type="entry name" value="AcylCo_DH/oxidase_C"/>
</dbReference>
<dbReference type="SUPFAM" id="SSF56645">
    <property type="entry name" value="Acyl-CoA dehydrogenase NM domain-like"/>
    <property type="match status" value="1"/>
</dbReference>
<dbReference type="Gene3D" id="1.10.540.10">
    <property type="entry name" value="Acyl-CoA dehydrogenase/oxidase, N-terminal domain"/>
    <property type="match status" value="1"/>
</dbReference>
<dbReference type="InterPro" id="IPR013786">
    <property type="entry name" value="AcylCoA_DH/ox_N"/>
</dbReference>
<dbReference type="InterPro" id="IPR036250">
    <property type="entry name" value="AcylCo_DH-like_C"/>
</dbReference>
<evidence type="ECO:0008006" key="12">
    <source>
        <dbReference type="Google" id="ProtNLM"/>
    </source>
</evidence>
<dbReference type="GO" id="GO:0050660">
    <property type="term" value="F:flavin adenine dinucleotide binding"/>
    <property type="evidence" value="ECO:0007669"/>
    <property type="project" value="InterPro"/>
</dbReference>
<accession>W4LI07</accession>
<dbReference type="InterPro" id="IPR046373">
    <property type="entry name" value="Acyl-CoA_Oxase/DH_mid-dom_sf"/>
</dbReference>
<dbReference type="GO" id="GO:0003995">
    <property type="term" value="F:acyl-CoA dehydrogenase activity"/>
    <property type="evidence" value="ECO:0007669"/>
    <property type="project" value="TreeGrafter"/>
</dbReference>
<dbReference type="PANTHER" id="PTHR48083">
    <property type="entry name" value="MEDIUM-CHAIN SPECIFIC ACYL-COA DEHYDROGENASE, MITOCHONDRIAL-RELATED"/>
    <property type="match status" value="1"/>
</dbReference>
<dbReference type="AlphaFoldDB" id="W4LI07"/>
<feature type="domain" description="Acyl-CoA dehydrogenase/oxidase N-terminal" evidence="9">
    <location>
        <begin position="6"/>
        <end position="117"/>
    </location>
</feature>
<comment type="caution">
    <text evidence="10">The sequence shown here is derived from an EMBL/GenBank/DDBJ whole genome shotgun (WGS) entry which is preliminary data.</text>
</comment>
<dbReference type="GO" id="GO:0005737">
    <property type="term" value="C:cytoplasm"/>
    <property type="evidence" value="ECO:0007669"/>
    <property type="project" value="TreeGrafter"/>
</dbReference>
<dbReference type="Gene3D" id="2.40.110.10">
    <property type="entry name" value="Butyryl-CoA Dehydrogenase, subunit A, domain 2"/>
    <property type="match status" value="1"/>
</dbReference>
<evidence type="ECO:0000256" key="3">
    <source>
        <dbReference type="ARBA" id="ARBA00022630"/>
    </source>
</evidence>
<keyword evidence="4 6" id="KW-0274">FAD</keyword>
<dbReference type="InterPro" id="IPR050741">
    <property type="entry name" value="Acyl-CoA_dehydrogenase"/>
</dbReference>
<keyword evidence="5 6" id="KW-0560">Oxidoreductase</keyword>
<evidence type="ECO:0000256" key="2">
    <source>
        <dbReference type="ARBA" id="ARBA00009347"/>
    </source>
</evidence>
<dbReference type="InterPro" id="IPR037069">
    <property type="entry name" value="AcylCoA_DH/ox_N_sf"/>
</dbReference>
<evidence type="ECO:0000259" key="8">
    <source>
        <dbReference type="Pfam" id="PF02770"/>
    </source>
</evidence>
<evidence type="ECO:0000259" key="7">
    <source>
        <dbReference type="Pfam" id="PF00441"/>
    </source>
</evidence>
<reference evidence="10 11" key="1">
    <citation type="journal article" date="2014" name="Nature">
        <title>An environmental bacterial taxon with a large and distinct metabolic repertoire.</title>
        <authorList>
            <person name="Wilson M.C."/>
            <person name="Mori T."/>
            <person name="Ruckert C."/>
            <person name="Uria A.R."/>
            <person name="Helf M.J."/>
            <person name="Takada K."/>
            <person name="Gernert C."/>
            <person name="Steffens U.A."/>
            <person name="Heycke N."/>
            <person name="Schmitt S."/>
            <person name="Rinke C."/>
            <person name="Helfrich E.J."/>
            <person name="Brachmann A.O."/>
            <person name="Gurgui C."/>
            <person name="Wakimoto T."/>
            <person name="Kracht M."/>
            <person name="Crusemann M."/>
            <person name="Hentschel U."/>
            <person name="Abe I."/>
            <person name="Matsunaga S."/>
            <person name="Kalinowski J."/>
            <person name="Takeyama H."/>
            <person name="Piel J."/>
        </authorList>
    </citation>
    <scope>NUCLEOTIDE SEQUENCE [LARGE SCALE GENOMIC DNA]</scope>
    <source>
        <strain evidence="11">TSY1</strain>
    </source>
</reference>
<dbReference type="GO" id="GO:0033539">
    <property type="term" value="P:fatty acid beta-oxidation using acyl-CoA dehydrogenase"/>
    <property type="evidence" value="ECO:0007669"/>
    <property type="project" value="TreeGrafter"/>
</dbReference>
<dbReference type="Pfam" id="PF02771">
    <property type="entry name" value="Acyl-CoA_dh_N"/>
    <property type="match status" value="1"/>
</dbReference>
<gene>
    <name evidence="10" type="ORF">ETSY1_24535</name>
</gene>
<name>W4LI07_ENTF1</name>
<dbReference type="Gene3D" id="1.20.140.10">
    <property type="entry name" value="Butyryl-CoA Dehydrogenase, subunit A, domain 3"/>
    <property type="match status" value="1"/>
</dbReference>
<dbReference type="Proteomes" id="UP000019141">
    <property type="component" value="Unassembled WGS sequence"/>
</dbReference>
<evidence type="ECO:0000259" key="9">
    <source>
        <dbReference type="Pfam" id="PF02771"/>
    </source>
</evidence>
<dbReference type="CDD" id="cd00567">
    <property type="entry name" value="ACAD"/>
    <property type="match status" value="1"/>
</dbReference>
<dbReference type="SUPFAM" id="SSF47203">
    <property type="entry name" value="Acyl-CoA dehydrogenase C-terminal domain-like"/>
    <property type="match status" value="1"/>
</dbReference>
<evidence type="ECO:0000313" key="11">
    <source>
        <dbReference type="Proteomes" id="UP000019141"/>
    </source>
</evidence>
<protein>
    <recommendedName>
        <fullName evidence="12">Acyl-CoA dehydrogenase</fullName>
    </recommendedName>
</protein>
<evidence type="ECO:0000256" key="4">
    <source>
        <dbReference type="ARBA" id="ARBA00022827"/>
    </source>
</evidence>
<feature type="domain" description="Acyl-CoA dehydrogenase/oxidase C-terminal" evidence="7">
    <location>
        <begin position="226"/>
        <end position="374"/>
    </location>
</feature>